<evidence type="ECO:0000256" key="1">
    <source>
        <dbReference type="SAM" id="MobiDB-lite"/>
    </source>
</evidence>
<dbReference type="EMBL" id="NIVC01004245">
    <property type="protein sequence ID" value="PAA48072.1"/>
    <property type="molecule type" value="Genomic_DNA"/>
</dbReference>
<sequence>MAWKRAQARRLAPSSWPPPAKGRKEPRTIRERSVMTAVTALTAFIAMSFFHSKHKKQQFFQGGPSERQNAEMQFKGVHCSVTI</sequence>
<proteinExistence type="predicted"/>
<dbReference type="Proteomes" id="UP000215902">
    <property type="component" value="Unassembled WGS sequence"/>
</dbReference>
<keyword evidence="2" id="KW-0812">Transmembrane</keyword>
<reference evidence="3 4" key="1">
    <citation type="submission" date="2017-06" db="EMBL/GenBank/DDBJ databases">
        <title>A platform for efficient transgenesis in Macrostomum lignano, a flatworm model organism for stem cell research.</title>
        <authorList>
            <person name="Berezikov E."/>
        </authorList>
    </citation>
    <scope>NUCLEOTIDE SEQUENCE [LARGE SCALE GENOMIC DNA]</scope>
    <source>
        <strain evidence="3">DV1</strain>
        <tissue evidence="3">Whole organism</tissue>
    </source>
</reference>
<accession>A0A267DHP2</accession>
<evidence type="ECO:0000256" key="2">
    <source>
        <dbReference type="SAM" id="Phobius"/>
    </source>
</evidence>
<evidence type="ECO:0000313" key="3">
    <source>
        <dbReference type="EMBL" id="PAA48072.1"/>
    </source>
</evidence>
<feature type="region of interest" description="Disordered" evidence="1">
    <location>
        <begin position="1"/>
        <end position="28"/>
    </location>
</feature>
<gene>
    <name evidence="3" type="ORF">BOX15_Mlig004060g1</name>
</gene>
<evidence type="ECO:0000313" key="4">
    <source>
        <dbReference type="Proteomes" id="UP000215902"/>
    </source>
</evidence>
<feature type="transmembrane region" description="Helical" evidence="2">
    <location>
        <begin position="33"/>
        <end position="51"/>
    </location>
</feature>
<protein>
    <submittedName>
        <fullName evidence="3">Uncharacterized protein</fullName>
    </submittedName>
</protein>
<dbReference type="AlphaFoldDB" id="A0A267DHP2"/>
<keyword evidence="4" id="KW-1185">Reference proteome</keyword>
<comment type="caution">
    <text evidence="3">The sequence shown here is derived from an EMBL/GenBank/DDBJ whole genome shotgun (WGS) entry which is preliminary data.</text>
</comment>
<keyword evidence="2" id="KW-1133">Transmembrane helix</keyword>
<organism evidence="3 4">
    <name type="scientific">Macrostomum lignano</name>
    <dbReference type="NCBI Taxonomy" id="282301"/>
    <lineage>
        <taxon>Eukaryota</taxon>
        <taxon>Metazoa</taxon>
        <taxon>Spiralia</taxon>
        <taxon>Lophotrochozoa</taxon>
        <taxon>Platyhelminthes</taxon>
        <taxon>Rhabditophora</taxon>
        <taxon>Macrostomorpha</taxon>
        <taxon>Macrostomida</taxon>
        <taxon>Macrostomidae</taxon>
        <taxon>Macrostomum</taxon>
    </lineage>
</organism>
<keyword evidence="2" id="KW-0472">Membrane</keyword>
<name>A0A267DHP2_9PLAT</name>